<keyword evidence="3" id="KW-1185">Reference proteome</keyword>
<sequence>RRVHAVFFKPGKEDPPHTPHEPPWLMRAPVALLVALCVIVGLVPVLAEGLLGLAVEAVLGAPLDFHLAIWHGLNLPLAMSALALVAGITAYRR</sequence>
<evidence type="ECO:0000256" key="1">
    <source>
        <dbReference type="SAM" id="Phobius"/>
    </source>
</evidence>
<feature type="non-terminal residue" evidence="2">
    <location>
        <position position="1"/>
    </location>
</feature>
<dbReference type="Proteomes" id="UP000571701">
    <property type="component" value="Unassembled WGS sequence"/>
</dbReference>
<dbReference type="PANTHER" id="PTHR43373:SF1">
    <property type="entry name" value="NA(+)_H(+) ANTIPORTER SUBUNIT A"/>
    <property type="match status" value="1"/>
</dbReference>
<feature type="non-terminal residue" evidence="2">
    <location>
        <position position="93"/>
    </location>
</feature>
<protein>
    <submittedName>
        <fullName evidence="2">Uncharacterized protein</fullName>
    </submittedName>
</protein>
<dbReference type="PANTHER" id="PTHR43373">
    <property type="entry name" value="NA(+)/H(+) ANTIPORTER SUBUNIT"/>
    <property type="match status" value="1"/>
</dbReference>
<accession>A0A7W2FV50</accession>
<dbReference type="InterPro" id="IPR050616">
    <property type="entry name" value="CPA3_Na-H_Antiporter_A"/>
</dbReference>
<proteinExistence type="predicted"/>
<keyword evidence="1" id="KW-0472">Membrane</keyword>
<dbReference type="AlphaFoldDB" id="A0A7W2FV50"/>
<evidence type="ECO:0000313" key="3">
    <source>
        <dbReference type="Proteomes" id="UP000571701"/>
    </source>
</evidence>
<feature type="transmembrane region" description="Helical" evidence="1">
    <location>
        <begin position="67"/>
        <end position="91"/>
    </location>
</feature>
<keyword evidence="1" id="KW-0812">Transmembrane</keyword>
<gene>
    <name evidence="2" type="ORF">H2O73_20950</name>
</gene>
<evidence type="ECO:0000313" key="2">
    <source>
        <dbReference type="EMBL" id="MBA5764820.1"/>
    </source>
</evidence>
<organism evidence="2 3">
    <name type="scientific">Vibrio marinisediminis</name>
    <dbReference type="NCBI Taxonomy" id="2758441"/>
    <lineage>
        <taxon>Bacteria</taxon>
        <taxon>Pseudomonadati</taxon>
        <taxon>Pseudomonadota</taxon>
        <taxon>Gammaproteobacteria</taxon>
        <taxon>Vibrionales</taxon>
        <taxon>Vibrionaceae</taxon>
        <taxon>Vibrio</taxon>
    </lineage>
</organism>
<feature type="transmembrane region" description="Helical" evidence="1">
    <location>
        <begin position="30"/>
        <end position="55"/>
    </location>
</feature>
<comment type="caution">
    <text evidence="2">The sequence shown here is derived from an EMBL/GenBank/DDBJ whole genome shotgun (WGS) entry which is preliminary data.</text>
</comment>
<keyword evidence="1" id="KW-1133">Transmembrane helix</keyword>
<dbReference type="EMBL" id="JACFYF010000211">
    <property type="protein sequence ID" value="MBA5764820.1"/>
    <property type="molecule type" value="Genomic_DNA"/>
</dbReference>
<reference evidence="2 3" key="1">
    <citation type="submission" date="2020-07" db="EMBL/GenBank/DDBJ databases">
        <title>Vibrio marinisediminis sp. nov., isolated from marine sediment.</title>
        <authorList>
            <person name="Ji X."/>
        </authorList>
    </citation>
    <scope>NUCLEOTIDE SEQUENCE [LARGE SCALE GENOMIC DNA]</scope>
    <source>
        <strain evidence="2 3">404</strain>
    </source>
</reference>
<name>A0A7W2FV50_9VIBR</name>